<dbReference type="EMBL" id="JH921428">
    <property type="protein sequence ID" value="EKD21469.1"/>
    <property type="molecule type" value="Genomic_DNA"/>
</dbReference>
<dbReference type="Proteomes" id="UP000006753">
    <property type="component" value="Unassembled WGS sequence"/>
</dbReference>
<keyword evidence="3" id="KW-1185">Reference proteome</keyword>
<protein>
    <submittedName>
        <fullName evidence="2">Uncharacterized protein</fullName>
    </submittedName>
</protein>
<name>K1Y8I0_MARBU</name>
<evidence type="ECO:0000313" key="3">
    <source>
        <dbReference type="Proteomes" id="UP000006753"/>
    </source>
</evidence>
<reference evidence="2 3" key="1">
    <citation type="journal article" date="2012" name="BMC Genomics">
        <title>Sequencing the genome of Marssonina brunnea reveals fungus-poplar co-evolution.</title>
        <authorList>
            <person name="Zhu S."/>
            <person name="Cao Y.-Z."/>
            <person name="Jiang C."/>
            <person name="Tan B.-Y."/>
            <person name="Wang Z."/>
            <person name="Feng S."/>
            <person name="Zhang L."/>
            <person name="Su X.-H."/>
            <person name="Brejova B."/>
            <person name="Vinar T."/>
            <person name="Xu M."/>
            <person name="Wang M.-X."/>
            <person name="Zhang S.-G."/>
            <person name="Huang M.-R."/>
            <person name="Wu R."/>
            <person name="Zhou Y."/>
        </authorList>
    </citation>
    <scope>NUCLEOTIDE SEQUENCE [LARGE SCALE GENOMIC DNA]</scope>
    <source>
        <strain evidence="2 3">MB_m1</strain>
    </source>
</reference>
<dbReference type="HOGENOM" id="CLU_1627432_0_0_1"/>
<feature type="region of interest" description="Disordered" evidence="1">
    <location>
        <begin position="144"/>
        <end position="163"/>
    </location>
</feature>
<evidence type="ECO:0000313" key="2">
    <source>
        <dbReference type="EMBL" id="EKD21469.1"/>
    </source>
</evidence>
<evidence type="ECO:0000256" key="1">
    <source>
        <dbReference type="SAM" id="MobiDB-lite"/>
    </source>
</evidence>
<organism evidence="2 3">
    <name type="scientific">Marssonina brunnea f. sp. multigermtubi (strain MB_m1)</name>
    <name type="common">Marssonina leaf spot fungus</name>
    <dbReference type="NCBI Taxonomy" id="1072389"/>
    <lineage>
        <taxon>Eukaryota</taxon>
        <taxon>Fungi</taxon>
        <taxon>Dikarya</taxon>
        <taxon>Ascomycota</taxon>
        <taxon>Pezizomycotina</taxon>
        <taxon>Leotiomycetes</taxon>
        <taxon>Helotiales</taxon>
        <taxon>Drepanopezizaceae</taxon>
        <taxon>Drepanopeziza</taxon>
    </lineage>
</organism>
<feature type="region of interest" description="Disordered" evidence="1">
    <location>
        <begin position="54"/>
        <end position="89"/>
    </location>
</feature>
<dbReference type="AlphaFoldDB" id="K1Y8I0"/>
<sequence length="163" mass="16846">MAPVRLDCGKQKASIPDVKGAFAEWQTRPLSLGSDGKYTNGPLGDDAIKSRLNTTQEPFRSGGGDGGGQAQARREAASLTPEETSGPGNGMAWFLPRIEGGMDPAGFALPCVGLLGCSLDTIAWWSRLLVFSSSRLLVAPSPLLPSLQDESTNGSAGGHGGSC</sequence>
<dbReference type="InParanoid" id="K1Y8I0"/>
<gene>
    <name evidence="2" type="ORF">MBM_00582</name>
</gene>
<proteinExistence type="predicted"/>
<accession>K1Y8I0</accession>
<dbReference type="KEGG" id="mbe:MBM_00582"/>